<dbReference type="EMBL" id="CP136051">
    <property type="protein sequence ID" value="WOK05504.1"/>
    <property type="molecule type" value="Genomic_DNA"/>
</dbReference>
<name>A0ABZ0IMW6_9BACT</name>
<dbReference type="InterPro" id="IPR035093">
    <property type="entry name" value="RelE/ParE_toxin_dom_sf"/>
</dbReference>
<accession>A0ABZ0IMW6</accession>
<keyword evidence="1" id="KW-1277">Toxin-antitoxin system</keyword>
<evidence type="ECO:0000256" key="1">
    <source>
        <dbReference type="ARBA" id="ARBA00022649"/>
    </source>
</evidence>
<evidence type="ECO:0000313" key="3">
    <source>
        <dbReference type="Proteomes" id="UP001302349"/>
    </source>
</evidence>
<proteinExistence type="predicted"/>
<protein>
    <submittedName>
        <fullName evidence="2">Type II toxin-antitoxin system RelE/ParE family toxin</fullName>
    </submittedName>
</protein>
<evidence type="ECO:0000313" key="2">
    <source>
        <dbReference type="EMBL" id="WOK05504.1"/>
    </source>
</evidence>
<dbReference type="InterPro" id="IPR007712">
    <property type="entry name" value="RelE/ParE_toxin"/>
</dbReference>
<keyword evidence="3" id="KW-1185">Reference proteome</keyword>
<sequence>MTFKVIWSHSAENRLIDIYNYYSEKASPKIAKKLVRELIQASINLKHTPFIGQIEPLLTHRSNEYRYLVVRSYKIIYSPFPEIGEIQVADVFDCRQNPEKIKRAQ</sequence>
<dbReference type="Pfam" id="PF05016">
    <property type="entry name" value="ParE_toxin"/>
    <property type="match status" value="1"/>
</dbReference>
<dbReference type="SUPFAM" id="SSF143011">
    <property type="entry name" value="RelE-like"/>
    <property type="match status" value="1"/>
</dbReference>
<gene>
    <name evidence="2" type="ORF">RT717_20735</name>
</gene>
<dbReference type="RefSeq" id="WP_317488265.1">
    <property type="nucleotide sequence ID" value="NZ_CP136051.1"/>
</dbReference>
<dbReference type="Proteomes" id="UP001302349">
    <property type="component" value="Chromosome"/>
</dbReference>
<organism evidence="2 3">
    <name type="scientific">Imperialibacter roseus</name>
    <dbReference type="NCBI Taxonomy" id="1324217"/>
    <lineage>
        <taxon>Bacteria</taxon>
        <taxon>Pseudomonadati</taxon>
        <taxon>Bacteroidota</taxon>
        <taxon>Cytophagia</taxon>
        <taxon>Cytophagales</taxon>
        <taxon>Flammeovirgaceae</taxon>
        <taxon>Imperialibacter</taxon>
    </lineage>
</organism>
<dbReference type="Gene3D" id="3.30.2310.20">
    <property type="entry name" value="RelE-like"/>
    <property type="match status" value="1"/>
</dbReference>
<reference evidence="2 3" key="1">
    <citation type="journal article" date="2023" name="Microbiol. Resour. Announc.">
        <title>Complete Genome Sequence of Imperialibacter roseus strain P4T.</title>
        <authorList>
            <person name="Tizabi D.R."/>
            <person name="Bachvaroff T."/>
            <person name="Hill R.T."/>
        </authorList>
    </citation>
    <scope>NUCLEOTIDE SEQUENCE [LARGE SCALE GENOMIC DNA]</scope>
    <source>
        <strain evidence="2 3">P4T</strain>
    </source>
</reference>